<dbReference type="SMART" id="SM01037">
    <property type="entry name" value="Bet_v_1"/>
    <property type="match status" value="1"/>
</dbReference>
<reference evidence="2" key="1">
    <citation type="journal article" date="2017" name="Nature">
        <title>The genome of Chenopodium quinoa.</title>
        <authorList>
            <person name="Jarvis D.E."/>
            <person name="Ho Y.S."/>
            <person name="Lightfoot D.J."/>
            <person name="Schmoeckel S.M."/>
            <person name="Li B."/>
            <person name="Borm T.J.A."/>
            <person name="Ohyanagi H."/>
            <person name="Mineta K."/>
            <person name="Michell C.T."/>
            <person name="Saber N."/>
            <person name="Kharbatia N.M."/>
            <person name="Rupper R.R."/>
            <person name="Sharp A.R."/>
            <person name="Dally N."/>
            <person name="Boughton B.A."/>
            <person name="Woo Y.H."/>
            <person name="Gao G."/>
            <person name="Schijlen E.G.W.M."/>
            <person name="Guo X."/>
            <person name="Momin A.A."/>
            <person name="Negrao S."/>
            <person name="Al-Babili S."/>
            <person name="Gehring C."/>
            <person name="Roessner U."/>
            <person name="Jung C."/>
            <person name="Murphy K."/>
            <person name="Arold S.T."/>
            <person name="Gojobori T."/>
            <person name="van der Linden C.G."/>
            <person name="van Loo E.N."/>
            <person name="Jellen E.N."/>
            <person name="Maughan P.J."/>
            <person name="Tester M."/>
        </authorList>
    </citation>
    <scope>NUCLEOTIDE SEQUENCE [LARGE SCALE GENOMIC DNA]</scope>
    <source>
        <strain evidence="2">cv. PI 614886</strain>
    </source>
</reference>
<accession>A0A803LBT4</accession>
<feature type="domain" description="Bet v I/Major latex protein" evidence="1">
    <location>
        <begin position="7"/>
        <end position="135"/>
    </location>
</feature>
<name>A0A803LBT4_CHEQI</name>
<evidence type="ECO:0000313" key="3">
    <source>
        <dbReference type="Proteomes" id="UP000596660"/>
    </source>
</evidence>
<dbReference type="Proteomes" id="UP000596660">
    <property type="component" value="Unplaced"/>
</dbReference>
<dbReference type="Gene3D" id="3.30.530.20">
    <property type="match status" value="1"/>
</dbReference>
<dbReference type="GO" id="GO:0006952">
    <property type="term" value="P:defense response"/>
    <property type="evidence" value="ECO:0007669"/>
    <property type="project" value="InterPro"/>
</dbReference>
<organism evidence="2 3">
    <name type="scientific">Chenopodium quinoa</name>
    <name type="common">Quinoa</name>
    <dbReference type="NCBI Taxonomy" id="63459"/>
    <lineage>
        <taxon>Eukaryota</taxon>
        <taxon>Viridiplantae</taxon>
        <taxon>Streptophyta</taxon>
        <taxon>Embryophyta</taxon>
        <taxon>Tracheophyta</taxon>
        <taxon>Spermatophyta</taxon>
        <taxon>Magnoliopsida</taxon>
        <taxon>eudicotyledons</taxon>
        <taxon>Gunneridae</taxon>
        <taxon>Pentapetalae</taxon>
        <taxon>Caryophyllales</taxon>
        <taxon>Chenopodiaceae</taxon>
        <taxon>Chenopodioideae</taxon>
        <taxon>Atripliceae</taxon>
        <taxon>Chenopodium</taxon>
    </lineage>
</organism>
<dbReference type="SUPFAM" id="SSF55961">
    <property type="entry name" value="Bet v1-like"/>
    <property type="match status" value="1"/>
</dbReference>
<sequence>MFGLTKYTWCKKMCPSKVQKTVLNHGEWHKAGAVLTGDYLINNIGECASIKTRVDQIDEQNKSVTHSYHEGYIMENYYKTFYSTMQAIPKGDNKGCIIKWSFVYEKMNKDAPEATVYIDFMLAMAKDIDAYLCKG</sequence>
<dbReference type="Pfam" id="PF00407">
    <property type="entry name" value="Bet_v_1"/>
    <property type="match status" value="1"/>
</dbReference>
<evidence type="ECO:0000313" key="2">
    <source>
        <dbReference type="EnsemblPlants" id="AUR62009323-RA:cds"/>
    </source>
</evidence>
<reference evidence="2" key="2">
    <citation type="submission" date="2021-03" db="UniProtKB">
        <authorList>
            <consortium name="EnsemblPlants"/>
        </authorList>
    </citation>
    <scope>IDENTIFICATION</scope>
</reference>
<protein>
    <recommendedName>
        <fullName evidence="1">Bet v I/Major latex protein domain-containing protein</fullName>
    </recommendedName>
</protein>
<proteinExistence type="predicted"/>
<dbReference type="Gramene" id="AUR62009323-RA">
    <property type="protein sequence ID" value="AUR62009323-RA:cds"/>
    <property type="gene ID" value="AUR62009323"/>
</dbReference>
<evidence type="ECO:0000259" key="1">
    <source>
        <dbReference type="SMART" id="SM01037"/>
    </source>
</evidence>
<dbReference type="EnsemblPlants" id="AUR62009323-RA">
    <property type="protein sequence ID" value="AUR62009323-RA:cds"/>
    <property type="gene ID" value="AUR62009323"/>
</dbReference>
<keyword evidence="3" id="KW-1185">Reference proteome</keyword>
<dbReference type="InterPro" id="IPR051761">
    <property type="entry name" value="MLP-like_ligand-binding"/>
</dbReference>
<dbReference type="AlphaFoldDB" id="A0A803LBT4"/>
<dbReference type="PANTHER" id="PTHR31907">
    <property type="entry name" value="MLP-LIKE PROTEIN 423"/>
    <property type="match status" value="1"/>
</dbReference>
<dbReference type="InterPro" id="IPR000916">
    <property type="entry name" value="Bet_v_I/MLP"/>
</dbReference>
<dbReference type="InterPro" id="IPR023393">
    <property type="entry name" value="START-like_dom_sf"/>
</dbReference>